<dbReference type="AlphaFoldDB" id="A0A225CXW6"/>
<evidence type="ECO:0000313" key="2">
    <source>
        <dbReference type="Proteomes" id="UP000214646"/>
    </source>
</evidence>
<name>A0A225CXW6_9BACT</name>
<organism evidence="1 2">
    <name type="scientific">Fimbriiglobus ruber</name>
    <dbReference type="NCBI Taxonomy" id="1908690"/>
    <lineage>
        <taxon>Bacteria</taxon>
        <taxon>Pseudomonadati</taxon>
        <taxon>Planctomycetota</taxon>
        <taxon>Planctomycetia</taxon>
        <taxon>Gemmatales</taxon>
        <taxon>Gemmataceae</taxon>
        <taxon>Fimbriiglobus</taxon>
    </lineage>
</organism>
<accession>A0A225CXW6</accession>
<dbReference type="OrthoDB" id="9779370at2"/>
<keyword evidence="2" id="KW-1185">Reference proteome</keyword>
<dbReference type="Pfam" id="PF09559">
    <property type="entry name" value="Cas6"/>
    <property type="match status" value="1"/>
</dbReference>
<protein>
    <submittedName>
        <fullName evidence="1">CRISPR-associated protein, Cas6-related</fullName>
    </submittedName>
</protein>
<dbReference type="NCBIfam" id="TIGR02807">
    <property type="entry name" value="cas6_cmx6"/>
    <property type="match status" value="1"/>
</dbReference>
<proteinExistence type="predicted"/>
<sequence length="207" mass="22114">MHLELVFRAFGPTDIPTDHAYPLYAALSGVVPQFHDAAAGLRFAPLTGAADAAGRLRLTDWSCLRVRLPDDAIRLALPLAGRQLDLVGSPIRLGVPTVRTLAPAPALMSRITTFKNAETPEEFLATARAKLSELEVAGDPQLPIHLTGDRAGEPKRRVVRIKGTAIVGYALVVAELSAADSIRLQERGLGGRTQMGCGFFVPAKEGM</sequence>
<dbReference type="Proteomes" id="UP000214646">
    <property type="component" value="Unassembled WGS sequence"/>
</dbReference>
<dbReference type="EMBL" id="NIDE01000020">
    <property type="protein sequence ID" value="OWK34210.1"/>
    <property type="molecule type" value="Genomic_DNA"/>
</dbReference>
<comment type="caution">
    <text evidence="1">The sequence shown here is derived from an EMBL/GenBank/DDBJ whole genome shotgun (WGS) entry which is preliminary data.</text>
</comment>
<evidence type="ECO:0000313" key="1">
    <source>
        <dbReference type="EMBL" id="OWK34210.1"/>
    </source>
</evidence>
<reference evidence="2" key="1">
    <citation type="submission" date="2017-06" db="EMBL/GenBank/DDBJ databases">
        <title>Genome analysis of Fimbriiglobus ruber SP5, the first member of the order Planctomycetales with confirmed chitinolytic capability.</title>
        <authorList>
            <person name="Ravin N.V."/>
            <person name="Rakitin A.L."/>
            <person name="Ivanova A.A."/>
            <person name="Beletsky A.V."/>
            <person name="Kulichevskaya I.S."/>
            <person name="Mardanov A.V."/>
            <person name="Dedysh S.N."/>
        </authorList>
    </citation>
    <scope>NUCLEOTIDE SEQUENCE [LARGE SCALE GENOMIC DNA]</scope>
    <source>
        <strain evidence="2">SP5</strain>
    </source>
</reference>
<gene>
    <name evidence="1" type="ORF">FRUB_10181</name>
</gene>
<dbReference type="RefSeq" id="WP_088260513.1">
    <property type="nucleotide sequence ID" value="NZ_NIDE01000020.1"/>
</dbReference>
<dbReference type="InterPro" id="IPR014174">
    <property type="entry name" value="CRISPR-assoc_prot_Cas6/Cmx6"/>
</dbReference>